<accession>A0ABQ0QF87</accession>
<sequence length="109" mass="11627">MRRLDALAVDNNASEPGLTHLQLSPDPALDRNHEWSETENGALAFGTTSKPSAMDRSEPAASPLSASDVRGGPAEGRPFPPKGLEPVWEHGFLPPSLDPKQFLGTMDPA</sequence>
<evidence type="ECO:0000313" key="2">
    <source>
        <dbReference type="EMBL" id="GBR17049.1"/>
    </source>
</evidence>
<proteinExistence type="predicted"/>
<feature type="region of interest" description="Disordered" evidence="1">
    <location>
        <begin position="1"/>
        <end position="109"/>
    </location>
</feature>
<name>A0ABQ0QF87_9PROT</name>
<comment type="caution">
    <text evidence="2">The sequence shown here is derived from an EMBL/GenBank/DDBJ whole genome shotgun (WGS) entry which is preliminary data.</text>
</comment>
<dbReference type="Proteomes" id="UP001061070">
    <property type="component" value="Unassembled WGS sequence"/>
</dbReference>
<gene>
    <name evidence="2" type="ORF">AA0228_2935</name>
</gene>
<organism evidence="2 3">
    <name type="scientific">Gluconobacter frateurii NRIC 0228</name>
    <dbReference type="NCBI Taxonomy" id="1307946"/>
    <lineage>
        <taxon>Bacteria</taxon>
        <taxon>Pseudomonadati</taxon>
        <taxon>Pseudomonadota</taxon>
        <taxon>Alphaproteobacteria</taxon>
        <taxon>Acetobacterales</taxon>
        <taxon>Acetobacteraceae</taxon>
        <taxon>Gluconobacter</taxon>
    </lineage>
</organism>
<protein>
    <submittedName>
        <fullName evidence="2">Uncharacterized protein</fullName>
    </submittedName>
</protein>
<evidence type="ECO:0000256" key="1">
    <source>
        <dbReference type="SAM" id="MobiDB-lite"/>
    </source>
</evidence>
<reference evidence="2" key="1">
    <citation type="submission" date="2013-04" db="EMBL/GenBank/DDBJ databases">
        <title>The genome sequencing project of 58 acetic acid bacteria.</title>
        <authorList>
            <person name="Okamoto-Kainuma A."/>
            <person name="Ishikawa M."/>
            <person name="Umino S."/>
            <person name="Koizumi Y."/>
            <person name="Shiwa Y."/>
            <person name="Yoshikawa H."/>
            <person name="Matsutani M."/>
            <person name="Matsushita K."/>
        </authorList>
    </citation>
    <scope>NUCLEOTIDE SEQUENCE</scope>
    <source>
        <strain evidence="2">NRIC 0228</strain>
    </source>
</reference>
<keyword evidence="3" id="KW-1185">Reference proteome</keyword>
<evidence type="ECO:0000313" key="3">
    <source>
        <dbReference type="Proteomes" id="UP001061070"/>
    </source>
</evidence>
<dbReference type="EMBL" id="BAQW01000013">
    <property type="protein sequence ID" value="GBR17049.1"/>
    <property type="molecule type" value="Genomic_DNA"/>
</dbReference>